<reference evidence="3" key="1">
    <citation type="journal article" date="2020" name="Stud. Mycol.">
        <title>101 Dothideomycetes genomes: a test case for predicting lifestyles and emergence of pathogens.</title>
        <authorList>
            <person name="Haridas S."/>
            <person name="Albert R."/>
            <person name="Binder M."/>
            <person name="Bloem J."/>
            <person name="Labutti K."/>
            <person name="Salamov A."/>
            <person name="Andreopoulos B."/>
            <person name="Baker S."/>
            <person name="Barry K."/>
            <person name="Bills G."/>
            <person name="Bluhm B."/>
            <person name="Cannon C."/>
            <person name="Castanera R."/>
            <person name="Culley D."/>
            <person name="Daum C."/>
            <person name="Ezra D."/>
            <person name="Gonzalez J."/>
            <person name="Henrissat B."/>
            <person name="Kuo A."/>
            <person name="Liang C."/>
            <person name="Lipzen A."/>
            <person name="Lutzoni F."/>
            <person name="Magnuson J."/>
            <person name="Mondo S."/>
            <person name="Nolan M."/>
            <person name="Ohm R."/>
            <person name="Pangilinan J."/>
            <person name="Park H.-J."/>
            <person name="Ramirez L."/>
            <person name="Alfaro M."/>
            <person name="Sun H."/>
            <person name="Tritt A."/>
            <person name="Yoshinaga Y."/>
            <person name="Zwiers L.-H."/>
            <person name="Turgeon B."/>
            <person name="Goodwin S."/>
            <person name="Spatafora J."/>
            <person name="Crous P."/>
            <person name="Grigoriev I."/>
        </authorList>
    </citation>
    <scope>NUCLEOTIDE SEQUENCE</scope>
    <source>
        <strain evidence="3">CBS 110217</strain>
    </source>
</reference>
<dbReference type="AlphaFoldDB" id="A0A9P4LRR9"/>
<evidence type="ECO:0000256" key="2">
    <source>
        <dbReference type="SAM" id="SignalP"/>
    </source>
</evidence>
<keyword evidence="4" id="KW-1185">Reference proteome</keyword>
<name>A0A9P4LRR9_9PLEO</name>
<dbReference type="EMBL" id="ML978168">
    <property type="protein sequence ID" value="KAF2033059.1"/>
    <property type="molecule type" value="Genomic_DNA"/>
</dbReference>
<dbReference type="Proteomes" id="UP000799777">
    <property type="component" value="Unassembled WGS sequence"/>
</dbReference>
<feature type="signal peptide" evidence="2">
    <location>
        <begin position="1"/>
        <end position="22"/>
    </location>
</feature>
<evidence type="ECO:0000256" key="1">
    <source>
        <dbReference type="SAM" id="MobiDB-lite"/>
    </source>
</evidence>
<gene>
    <name evidence="3" type="ORF">EK21DRAFT_86499</name>
</gene>
<evidence type="ECO:0000313" key="4">
    <source>
        <dbReference type="Proteomes" id="UP000799777"/>
    </source>
</evidence>
<sequence>MHAKCFVVCVEWLAELPFLVDWSGIPYSIRKSGYTGAQRTHTSGNADAGASATTDWEYESQHVSILRLRPASCGAAQKLFGTKIWELCSEERGFQSLDVGSLTKTSAGAIYPGWTEGWGLGGGLAVAQAVNCKVSEGGWTLWLGPQSRLTGFGSDGGSWCKLRFLHAPPLGTPFTLSRRGRSRRMRSSPRATEKAPAYRRGRGRQRACMRRAGIAKPYDERVPCRRSQGMARRRCWRRRTADGAAANRGVRISKSRAKRRHEVAHFRTEGRTPDRSFLGATGRPRLLVQSPFPRREGSESYHGLIPAPPTESHANETLLKACAACIS</sequence>
<evidence type="ECO:0000313" key="3">
    <source>
        <dbReference type="EMBL" id="KAF2033059.1"/>
    </source>
</evidence>
<feature type="region of interest" description="Disordered" evidence="1">
    <location>
        <begin position="175"/>
        <end position="205"/>
    </location>
</feature>
<organism evidence="3 4">
    <name type="scientific">Setomelanomma holmii</name>
    <dbReference type="NCBI Taxonomy" id="210430"/>
    <lineage>
        <taxon>Eukaryota</taxon>
        <taxon>Fungi</taxon>
        <taxon>Dikarya</taxon>
        <taxon>Ascomycota</taxon>
        <taxon>Pezizomycotina</taxon>
        <taxon>Dothideomycetes</taxon>
        <taxon>Pleosporomycetidae</taxon>
        <taxon>Pleosporales</taxon>
        <taxon>Pleosporineae</taxon>
        <taxon>Phaeosphaeriaceae</taxon>
        <taxon>Setomelanomma</taxon>
    </lineage>
</organism>
<proteinExistence type="predicted"/>
<protein>
    <submittedName>
        <fullName evidence="3">Uncharacterized protein</fullName>
    </submittedName>
</protein>
<feature type="compositionally biased region" description="Basic residues" evidence="1">
    <location>
        <begin position="178"/>
        <end position="187"/>
    </location>
</feature>
<accession>A0A9P4LRR9</accession>
<keyword evidence="2" id="KW-0732">Signal</keyword>
<feature type="chain" id="PRO_5040291276" evidence="2">
    <location>
        <begin position="23"/>
        <end position="327"/>
    </location>
</feature>
<comment type="caution">
    <text evidence="3">The sequence shown here is derived from an EMBL/GenBank/DDBJ whole genome shotgun (WGS) entry which is preliminary data.</text>
</comment>